<dbReference type="Gene3D" id="3.30.420.10">
    <property type="entry name" value="Ribonuclease H-like superfamily/Ribonuclease H"/>
    <property type="match status" value="1"/>
</dbReference>
<reference evidence="1" key="2">
    <citation type="submission" date="2011-02" db="EMBL/GenBank/DDBJ databases">
        <authorList>
            <person name="MacLean D."/>
        </authorList>
    </citation>
    <scope>NUCLEOTIDE SEQUENCE</scope>
</reference>
<name>F0WDL0_9STRA</name>
<proteinExistence type="predicted"/>
<sequence length="192" mass="22056">MLKHELKISASVRAIHLTLARLDWLEYTKMVNILPLTAENMLDHVAWAKSMLLRKDAGTVWESIIFSDEKKWNLDGPDGFQHYWSNLRLLARQNKRRQAGGVSVIGWGAFSAVVKSNLVVLVKRQNSEDYIHTVSENLLPFAHINHGTDFNNQQDNASIHVSKRSIDFFNEEHIEFLDWPSKSPDPNPIENL</sequence>
<organism evidence="1">
    <name type="scientific">Albugo laibachii Nc14</name>
    <dbReference type="NCBI Taxonomy" id="890382"/>
    <lineage>
        <taxon>Eukaryota</taxon>
        <taxon>Sar</taxon>
        <taxon>Stramenopiles</taxon>
        <taxon>Oomycota</taxon>
        <taxon>Peronosporomycetes</taxon>
        <taxon>Albuginales</taxon>
        <taxon>Albuginaceae</taxon>
        <taxon>Albugo</taxon>
    </lineage>
</organism>
<gene>
    <name evidence="1" type="primary">AlNc14C67G4730</name>
    <name evidence="1" type="ORF">ALNC14_054280</name>
</gene>
<dbReference type="EMBL" id="FR824112">
    <property type="protein sequence ID" value="CCA19285.1"/>
    <property type="molecule type" value="Genomic_DNA"/>
</dbReference>
<protein>
    <submittedName>
        <fullName evidence="1">Protein T04A11.11 putative</fullName>
    </submittedName>
</protein>
<dbReference type="HOGENOM" id="CLU_033666_6_3_1"/>
<dbReference type="GO" id="GO:0003676">
    <property type="term" value="F:nucleic acid binding"/>
    <property type="evidence" value="ECO:0007669"/>
    <property type="project" value="InterPro"/>
</dbReference>
<dbReference type="AlphaFoldDB" id="F0WDL0"/>
<accession>F0WDL0</accession>
<dbReference type="InterPro" id="IPR036397">
    <property type="entry name" value="RNaseH_sf"/>
</dbReference>
<reference evidence="1" key="1">
    <citation type="journal article" date="2011" name="PLoS Biol.">
        <title>Gene gain and loss during evolution of obligate parasitism in the white rust pathogen of Arabidopsis thaliana.</title>
        <authorList>
            <person name="Kemen E."/>
            <person name="Gardiner A."/>
            <person name="Schultz-Larsen T."/>
            <person name="Kemen A.C."/>
            <person name="Balmuth A.L."/>
            <person name="Robert-Seilaniantz A."/>
            <person name="Bailey K."/>
            <person name="Holub E."/>
            <person name="Studholme D.J."/>
            <person name="Maclean D."/>
            <person name="Jones J.D."/>
        </authorList>
    </citation>
    <scope>NUCLEOTIDE SEQUENCE</scope>
</reference>
<evidence type="ECO:0000313" key="1">
    <source>
        <dbReference type="EMBL" id="CCA19285.1"/>
    </source>
</evidence>